<dbReference type="NCBIfam" id="TIGR00231">
    <property type="entry name" value="small_GTP"/>
    <property type="match status" value="1"/>
</dbReference>
<dbReference type="PROSITE" id="PS51419">
    <property type="entry name" value="RAB"/>
    <property type="match status" value="1"/>
</dbReference>
<dbReference type="PROSITE" id="PS51421">
    <property type="entry name" value="RAS"/>
    <property type="match status" value="1"/>
</dbReference>
<accession>A0AAN8RAB5</accession>
<dbReference type="Gene3D" id="3.30.505.10">
    <property type="entry name" value="SH2 domain"/>
    <property type="match status" value="1"/>
</dbReference>
<reference evidence="14 15" key="1">
    <citation type="submission" date="2021-04" db="EMBL/GenBank/DDBJ databases">
        <authorList>
            <person name="De Guttry C."/>
            <person name="Zahm M."/>
            <person name="Klopp C."/>
            <person name="Cabau C."/>
            <person name="Louis A."/>
            <person name="Berthelot C."/>
            <person name="Parey E."/>
            <person name="Roest Crollius H."/>
            <person name="Montfort J."/>
            <person name="Robinson-Rechavi M."/>
            <person name="Bucao C."/>
            <person name="Bouchez O."/>
            <person name="Gislard M."/>
            <person name="Lluch J."/>
            <person name="Milhes M."/>
            <person name="Lampietro C."/>
            <person name="Lopez Roques C."/>
            <person name="Donnadieu C."/>
            <person name="Braasch I."/>
            <person name="Desvignes T."/>
            <person name="Postlethwait J."/>
            <person name="Bobe J."/>
            <person name="Wedekind C."/>
            <person name="Guiguen Y."/>
        </authorList>
    </citation>
    <scope>NUCLEOTIDE SEQUENCE [LARGE SCALE GENOMIC DNA]</scope>
    <source>
        <strain evidence="14">Cs_M1</strain>
        <tissue evidence="14">Blood</tissue>
    </source>
</reference>
<protein>
    <recommendedName>
        <fullName evidence="13">SH2 domain-containing protein</fullName>
    </recommendedName>
</protein>
<dbReference type="SUPFAM" id="SSF52540">
    <property type="entry name" value="P-loop containing nucleoside triphosphate hydrolases"/>
    <property type="match status" value="1"/>
</dbReference>
<evidence type="ECO:0000256" key="1">
    <source>
        <dbReference type="ARBA" id="ARBA00004342"/>
    </source>
</evidence>
<keyword evidence="3" id="KW-1003">Cell membrane</keyword>
<keyword evidence="7" id="KW-0472">Membrane</keyword>
<dbReference type="InterPro" id="IPR003578">
    <property type="entry name" value="Small_GTPase_Rho"/>
</dbReference>
<evidence type="ECO:0000256" key="10">
    <source>
        <dbReference type="ARBA" id="ARBA00057048"/>
    </source>
</evidence>
<feature type="region of interest" description="Disordered" evidence="12">
    <location>
        <begin position="1"/>
        <end position="21"/>
    </location>
</feature>
<dbReference type="SMART" id="SM00252">
    <property type="entry name" value="SH2"/>
    <property type="match status" value="1"/>
</dbReference>
<dbReference type="PROSITE" id="PS51420">
    <property type="entry name" value="RHO"/>
    <property type="match status" value="1"/>
</dbReference>
<dbReference type="Pfam" id="PF00071">
    <property type="entry name" value="Ras"/>
    <property type="match status" value="1"/>
</dbReference>
<dbReference type="PROSITE" id="PS50001">
    <property type="entry name" value="SH2"/>
    <property type="match status" value="1"/>
</dbReference>
<sequence>MIARTMNSMQQDPGERRGSCQNRAAPLYDSTEDLCCITTTFQYLQNSGWYWGSISASEARDALLKMSVGTFLVRDSSHPLYMLTLSVKTAVGPTNVRIEYSGGHFRLDSSSPGTPHLLSFPDVCSLVQHYVEDPPQPKAKPSPPQPAVKDNAVLLKLLRPLPQAFPSLQHLTRVTSVLATYCSVMAAIRKKLVIVGDGACGKTCLLIVFSKDQFPEVYVPTVFENYVADIEVDSKQVELALWDTAGQEDYDRLRPLSYPDTDVILMCFSIDSPDSLENIPEKWTPEVKHFCPNVPIILVGNKKDLRNDEHTRRELAKMKQEPVKPEEGRDMANRISAFGYMECSAKTKDGVREVFEMATRAALQARRGKQRNKCLLL</sequence>
<evidence type="ECO:0000256" key="3">
    <source>
        <dbReference type="ARBA" id="ARBA00022475"/>
    </source>
</evidence>
<keyword evidence="6" id="KW-0342">GTP-binding</keyword>
<comment type="subcellular location">
    <subcellularLocation>
        <location evidence="1">Cell membrane</location>
        <topology evidence="1">Lipid-anchor</topology>
        <orientation evidence="1">Cytoplasmic side</orientation>
    </subcellularLocation>
</comment>
<keyword evidence="8" id="KW-0449">Lipoprotein</keyword>
<dbReference type="Proteomes" id="UP001356427">
    <property type="component" value="Unassembled WGS sequence"/>
</dbReference>
<dbReference type="SMART" id="SM00174">
    <property type="entry name" value="RHO"/>
    <property type="match status" value="1"/>
</dbReference>
<dbReference type="CDD" id="cd01870">
    <property type="entry name" value="RhoA_like"/>
    <property type="match status" value="1"/>
</dbReference>
<dbReference type="PRINTS" id="PR00449">
    <property type="entry name" value="RASTRNSFRMNG"/>
</dbReference>
<dbReference type="GO" id="GO:0005886">
    <property type="term" value="C:plasma membrane"/>
    <property type="evidence" value="ECO:0007669"/>
    <property type="project" value="UniProtKB-SubCell"/>
</dbReference>
<dbReference type="InterPro" id="IPR027417">
    <property type="entry name" value="P-loop_NTPase"/>
</dbReference>
<dbReference type="GO" id="GO:0003924">
    <property type="term" value="F:GTPase activity"/>
    <property type="evidence" value="ECO:0007669"/>
    <property type="project" value="InterPro"/>
</dbReference>
<keyword evidence="9" id="KW-0636">Prenylation</keyword>
<evidence type="ECO:0000256" key="5">
    <source>
        <dbReference type="ARBA" id="ARBA00022741"/>
    </source>
</evidence>
<evidence type="ECO:0000256" key="8">
    <source>
        <dbReference type="ARBA" id="ARBA00023288"/>
    </source>
</evidence>
<keyword evidence="5" id="KW-0547">Nucleotide-binding</keyword>
<dbReference type="InterPro" id="IPR035887">
    <property type="entry name" value="CIS_SH2"/>
</dbReference>
<dbReference type="GO" id="GO:0007264">
    <property type="term" value="P:small GTPase-mediated signal transduction"/>
    <property type="evidence" value="ECO:0007669"/>
    <property type="project" value="InterPro"/>
</dbReference>
<comment type="function">
    <text evidence="10">Regulates a signal transduction pathway linking plasma membrane receptors to the assembly of focal adhesions and actin stress fibers.</text>
</comment>
<evidence type="ECO:0000256" key="12">
    <source>
        <dbReference type="SAM" id="MobiDB-lite"/>
    </source>
</evidence>
<dbReference type="InterPro" id="IPR001806">
    <property type="entry name" value="Small_GTPase"/>
</dbReference>
<dbReference type="AlphaFoldDB" id="A0AAN8RAB5"/>
<feature type="domain" description="SH2" evidence="13">
    <location>
        <begin position="49"/>
        <end position="161"/>
    </location>
</feature>
<dbReference type="SMART" id="SM00175">
    <property type="entry name" value="RAB"/>
    <property type="match status" value="1"/>
</dbReference>
<dbReference type="GO" id="GO:0005525">
    <property type="term" value="F:GTP binding"/>
    <property type="evidence" value="ECO:0007669"/>
    <property type="project" value="UniProtKB-KW"/>
</dbReference>
<evidence type="ECO:0000256" key="6">
    <source>
        <dbReference type="ARBA" id="ARBA00023134"/>
    </source>
</evidence>
<dbReference type="FunFam" id="3.40.50.300:FF:000095">
    <property type="entry name" value="Rho-related GTP-binding protein RhoC"/>
    <property type="match status" value="1"/>
</dbReference>
<dbReference type="PANTHER" id="PTHR24072">
    <property type="entry name" value="RHO FAMILY GTPASE"/>
    <property type="match status" value="1"/>
</dbReference>
<evidence type="ECO:0000256" key="7">
    <source>
        <dbReference type="ARBA" id="ARBA00023136"/>
    </source>
</evidence>
<keyword evidence="4" id="KW-0488">Methylation</keyword>
<dbReference type="SUPFAM" id="SSF55550">
    <property type="entry name" value="SH2 domain"/>
    <property type="match status" value="1"/>
</dbReference>
<evidence type="ECO:0000313" key="15">
    <source>
        <dbReference type="Proteomes" id="UP001356427"/>
    </source>
</evidence>
<evidence type="ECO:0000256" key="11">
    <source>
        <dbReference type="PROSITE-ProRule" id="PRU00191"/>
    </source>
</evidence>
<comment type="similarity">
    <text evidence="2">Belongs to the small GTPase superfamily. Rho family.</text>
</comment>
<dbReference type="InterPro" id="IPR005225">
    <property type="entry name" value="Small_GTP-bd"/>
</dbReference>
<feature type="compositionally biased region" description="Polar residues" evidence="12">
    <location>
        <begin position="1"/>
        <end position="11"/>
    </location>
</feature>
<name>A0AAN8RAB5_9TELE</name>
<evidence type="ECO:0000313" key="14">
    <source>
        <dbReference type="EMBL" id="KAK6319537.1"/>
    </source>
</evidence>
<evidence type="ECO:0000256" key="2">
    <source>
        <dbReference type="ARBA" id="ARBA00010142"/>
    </source>
</evidence>
<organism evidence="14 15">
    <name type="scientific">Coregonus suidteri</name>
    <dbReference type="NCBI Taxonomy" id="861788"/>
    <lineage>
        <taxon>Eukaryota</taxon>
        <taxon>Metazoa</taxon>
        <taxon>Chordata</taxon>
        <taxon>Craniata</taxon>
        <taxon>Vertebrata</taxon>
        <taxon>Euteleostomi</taxon>
        <taxon>Actinopterygii</taxon>
        <taxon>Neopterygii</taxon>
        <taxon>Teleostei</taxon>
        <taxon>Protacanthopterygii</taxon>
        <taxon>Salmoniformes</taxon>
        <taxon>Salmonidae</taxon>
        <taxon>Coregoninae</taxon>
        <taxon>Coregonus</taxon>
    </lineage>
</organism>
<gene>
    <name evidence="14" type="ORF">J4Q44_G00107480</name>
</gene>
<evidence type="ECO:0000259" key="13">
    <source>
        <dbReference type="PROSITE" id="PS50001"/>
    </source>
</evidence>
<dbReference type="SMART" id="SM00173">
    <property type="entry name" value="RAS"/>
    <property type="match status" value="1"/>
</dbReference>
<comment type="caution">
    <text evidence="14">The sequence shown here is derived from an EMBL/GenBank/DDBJ whole genome shotgun (WGS) entry which is preliminary data.</text>
</comment>
<keyword evidence="15" id="KW-1185">Reference proteome</keyword>
<dbReference type="CDD" id="cd10718">
    <property type="entry name" value="SH2_CIS"/>
    <property type="match status" value="1"/>
</dbReference>
<dbReference type="Gene3D" id="3.40.50.300">
    <property type="entry name" value="P-loop containing nucleotide triphosphate hydrolases"/>
    <property type="match status" value="1"/>
</dbReference>
<dbReference type="Pfam" id="PF00017">
    <property type="entry name" value="SH2"/>
    <property type="match status" value="1"/>
</dbReference>
<dbReference type="InterPro" id="IPR036860">
    <property type="entry name" value="SH2_dom_sf"/>
</dbReference>
<dbReference type="PRINTS" id="PR00401">
    <property type="entry name" value="SH2DOMAIN"/>
</dbReference>
<evidence type="ECO:0000256" key="9">
    <source>
        <dbReference type="ARBA" id="ARBA00023289"/>
    </source>
</evidence>
<dbReference type="InterPro" id="IPR000980">
    <property type="entry name" value="SH2"/>
</dbReference>
<proteinExistence type="inferred from homology"/>
<dbReference type="EMBL" id="JAGTTL010000008">
    <property type="protein sequence ID" value="KAK6319537.1"/>
    <property type="molecule type" value="Genomic_DNA"/>
</dbReference>
<evidence type="ECO:0000256" key="4">
    <source>
        <dbReference type="ARBA" id="ARBA00022481"/>
    </source>
</evidence>
<keyword evidence="11" id="KW-0727">SH2 domain</keyword>